<reference evidence="2" key="1">
    <citation type="journal article" date="2011" name="Nat. Biotechnol.">
        <title>The genomic sequence of the Chinese hamster ovary (CHO)-K1 cell line.</title>
        <authorList>
            <person name="Xu X."/>
            <person name="Nagarajan H."/>
            <person name="Lewis N.E."/>
            <person name="Pan S."/>
            <person name="Cai Z."/>
            <person name="Liu X."/>
            <person name="Chen W."/>
            <person name="Xie M."/>
            <person name="Wang W."/>
            <person name="Hammond S."/>
            <person name="Andersen M.R."/>
            <person name="Neff N."/>
            <person name="Passarelli B."/>
            <person name="Koh W."/>
            <person name="Fan H.C."/>
            <person name="Wang J."/>
            <person name="Gui Y."/>
            <person name="Lee K.H."/>
            <person name="Betenbaugh M.J."/>
            <person name="Quake S.R."/>
            <person name="Famili I."/>
            <person name="Palsson B.O."/>
            <person name="Wang J."/>
        </authorList>
    </citation>
    <scope>NUCLEOTIDE SEQUENCE [LARGE SCALE GENOMIC DNA]</scope>
    <source>
        <strain evidence="2">CHO K1 cell line</strain>
    </source>
</reference>
<sequence>MKEWAHQQGTWAHTQELASAVQSLTYLPHVTWGCLFNRIFGRSLAGQGQALPDLGNRIPSSLTKSVLGLGLHIMGPSVR</sequence>
<proteinExistence type="predicted"/>
<dbReference type="EMBL" id="JH000012">
    <property type="protein sequence ID" value="EGV96349.1"/>
    <property type="molecule type" value="Genomic_DNA"/>
</dbReference>
<gene>
    <name evidence="1" type="ORF">I79_000599</name>
</gene>
<dbReference type="Proteomes" id="UP000001075">
    <property type="component" value="Unassembled WGS sequence"/>
</dbReference>
<organism evidence="1 2">
    <name type="scientific">Cricetulus griseus</name>
    <name type="common">Chinese hamster</name>
    <name type="synonym">Cricetulus barabensis griseus</name>
    <dbReference type="NCBI Taxonomy" id="10029"/>
    <lineage>
        <taxon>Eukaryota</taxon>
        <taxon>Metazoa</taxon>
        <taxon>Chordata</taxon>
        <taxon>Craniata</taxon>
        <taxon>Vertebrata</taxon>
        <taxon>Euteleostomi</taxon>
        <taxon>Mammalia</taxon>
        <taxon>Eutheria</taxon>
        <taxon>Euarchontoglires</taxon>
        <taxon>Glires</taxon>
        <taxon>Rodentia</taxon>
        <taxon>Myomorpha</taxon>
        <taxon>Muroidea</taxon>
        <taxon>Cricetidae</taxon>
        <taxon>Cricetinae</taxon>
        <taxon>Cricetulus</taxon>
    </lineage>
</organism>
<name>G3GSI4_CRIGR</name>
<evidence type="ECO:0000313" key="1">
    <source>
        <dbReference type="EMBL" id="EGV96349.1"/>
    </source>
</evidence>
<dbReference type="InParanoid" id="G3GSI4"/>
<dbReference type="AlphaFoldDB" id="G3GSI4"/>
<protein>
    <submittedName>
        <fullName evidence="1">Uncharacterized protein</fullName>
    </submittedName>
</protein>
<evidence type="ECO:0000313" key="2">
    <source>
        <dbReference type="Proteomes" id="UP000001075"/>
    </source>
</evidence>
<accession>G3GSI4</accession>